<accession>A0ABU4G6H7</accession>
<feature type="transmembrane region" description="Helical" evidence="5">
    <location>
        <begin position="24"/>
        <end position="56"/>
    </location>
</feature>
<dbReference type="Pfam" id="PF02361">
    <property type="entry name" value="CbiQ"/>
    <property type="match status" value="1"/>
</dbReference>
<feature type="transmembrane region" description="Helical" evidence="5">
    <location>
        <begin position="62"/>
        <end position="84"/>
    </location>
</feature>
<comment type="subcellular location">
    <subcellularLocation>
        <location evidence="1">Membrane</location>
        <topology evidence="1">Multi-pass membrane protein</topology>
    </subcellularLocation>
</comment>
<evidence type="ECO:0000256" key="4">
    <source>
        <dbReference type="ARBA" id="ARBA00023136"/>
    </source>
</evidence>
<evidence type="ECO:0000313" key="6">
    <source>
        <dbReference type="EMBL" id="MDW0112546.1"/>
    </source>
</evidence>
<evidence type="ECO:0000313" key="7">
    <source>
        <dbReference type="Proteomes" id="UP001282284"/>
    </source>
</evidence>
<gene>
    <name evidence="6" type="ORF">QT711_05060</name>
</gene>
<protein>
    <submittedName>
        <fullName evidence="6">Energy-coupling factor transporter transmembrane component T</fullName>
    </submittedName>
</protein>
<evidence type="ECO:0000256" key="1">
    <source>
        <dbReference type="ARBA" id="ARBA00004141"/>
    </source>
</evidence>
<sequence length="256" mass="28639">MNKNMTLYVERPSPIHRIDPLTKLLFVVLSVVSTYMMQSHLFAVGAVLLACFVLWIGNVFKFILPVIGLSLFLIGSILIIHGFFHPDRATILVEIGTFPIYKEGFSVALLLTLRLMNMLLSFGVLILTTKPSELVDALVQKGLSPRFGYVLLSVLQIIPQMLGRAQKITEAQRSRGLETEGSLWVRLKSFIPLLGPVVLNGLSETRERSLALEARGFNVRGKRTSIQEPIVYAHSVLVRALLCTAFMGVVFWRLFV</sequence>
<keyword evidence="3 5" id="KW-1133">Transmembrane helix</keyword>
<feature type="transmembrane region" description="Helical" evidence="5">
    <location>
        <begin position="105"/>
        <end position="127"/>
    </location>
</feature>
<keyword evidence="2 5" id="KW-0812">Transmembrane</keyword>
<keyword evidence="7" id="KW-1185">Reference proteome</keyword>
<dbReference type="PANTHER" id="PTHR33514:SF13">
    <property type="entry name" value="PROTEIN ABCI12, CHLOROPLASTIC"/>
    <property type="match status" value="1"/>
</dbReference>
<dbReference type="RefSeq" id="WP_317942434.1">
    <property type="nucleotide sequence ID" value="NZ_JAUBDI010000003.1"/>
</dbReference>
<dbReference type="CDD" id="cd16914">
    <property type="entry name" value="EcfT"/>
    <property type="match status" value="1"/>
</dbReference>
<comment type="caution">
    <text evidence="6">The sequence shown here is derived from an EMBL/GenBank/DDBJ whole genome shotgun (WGS) entry which is preliminary data.</text>
</comment>
<evidence type="ECO:0000256" key="5">
    <source>
        <dbReference type="SAM" id="Phobius"/>
    </source>
</evidence>
<name>A0ABU4G6H7_9BACL</name>
<evidence type="ECO:0000256" key="2">
    <source>
        <dbReference type="ARBA" id="ARBA00022692"/>
    </source>
</evidence>
<dbReference type="EMBL" id="JAUBDI010000003">
    <property type="protein sequence ID" value="MDW0112546.1"/>
    <property type="molecule type" value="Genomic_DNA"/>
</dbReference>
<proteinExistence type="predicted"/>
<reference evidence="6 7" key="1">
    <citation type="submission" date="2023-06" db="EMBL/GenBank/DDBJ databases">
        <title>Sporosarcina sp. nov., isolated from Korean traditional fermented seafood 'Jeotgal'.</title>
        <authorList>
            <person name="Yang A.I."/>
            <person name="Shin N.-R."/>
        </authorList>
    </citation>
    <scope>NUCLEOTIDE SEQUENCE [LARGE SCALE GENOMIC DNA]</scope>
    <source>
        <strain evidence="6 7">KCTC13119</strain>
    </source>
</reference>
<feature type="transmembrane region" description="Helical" evidence="5">
    <location>
        <begin position="230"/>
        <end position="255"/>
    </location>
</feature>
<organism evidence="6 7">
    <name type="scientific">Sporosarcina saromensis</name>
    <dbReference type="NCBI Taxonomy" id="359365"/>
    <lineage>
        <taxon>Bacteria</taxon>
        <taxon>Bacillati</taxon>
        <taxon>Bacillota</taxon>
        <taxon>Bacilli</taxon>
        <taxon>Bacillales</taxon>
        <taxon>Caryophanaceae</taxon>
        <taxon>Sporosarcina</taxon>
    </lineage>
</organism>
<dbReference type="Proteomes" id="UP001282284">
    <property type="component" value="Unassembled WGS sequence"/>
</dbReference>
<dbReference type="InterPro" id="IPR003339">
    <property type="entry name" value="ABC/ECF_trnsptr_transmembrane"/>
</dbReference>
<evidence type="ECO:0000256" key="3">
    <source>
        <dbReference type="ARBA" id="ARBA00022989"/>
    </source>
</evidence>
<keyword evidence="4 5" id="KW-0472">Membrane</keyword>
<dbReference type="PANTHER" id="PTHR33514">
    <property type="entry name" value="PROTEIN ABCI12, CHLOROPLASTIC"/>
    <property type="match status" value="1"/>
</dbReference>